<protein>
    <submittedName>
        <fullName evidence="1">Uncharacterized protein</fullName>
    </submittedName>
</protein>
<dbReference type="Proteomes" id="UP000826271">
    <property type="component" value="Unassembled WGS sequence"/>
</dbReference>
<evidence type="ECO:0000313" key="1">
    <source>
        <dbReference type="EMBL" id="KAG8387821.1"/>
    </source>
</evidence>
<dbReference type="AlphaFoldDB" id="A0AAV6XXY7"/>
<keyword evidence="2" id="KW-1185">Reference proteome</keyword>
<dbReference type="EMBL" id="WHWC01000002">
    <property type="protein sequence ID" value="KAG8387821.1"/>
    <property type="molecule type" value="Genomic_DNA"/>
</dbReference>
<comment type="caution">
    <text evidence="1">The sequence shown here is derived from an EMBL/GenBank/DDBJ whole genome shotgun (WGS) entry which is preliminary data.</text>
</comment>
<accession>A0AAV6XXY7</accession>
<evidence type="ECO:0000313" key="2">
    <source>
        <dbReference type="Proteomes" id="UP000826271"/>
    </source>
</evidence>
<organism evidence="1 2">
    <name type="scientific">Buddleja alternifolia</name>
    <dbReference type="NCBI Taxonomy" id="168488"/>
    <lineage>
        <taxon>Eukaryota</taxon>
        <taxon>Viridiplantae</taxon>
        <taxon>Streptophyta</taxon>
        <taxon>Embryophyta</taxon>
        <taxon>Tracheophyta</taxon>
        <taxon>Spermatophyta</taxon>
        <taxon>Magnoliopsida</taxon>
        <taxon>eudicotyledons</taxon>
        <taxon>Gunneridae</taxon>
        <taxon>Pentapetalae</taxon>
        <taxon>asterids</taxon>
        <taxon>lamiids</taxon>
        <taxon>Lamiales</taxon>
        <taxon>Scrophulariaceae</taxon>
        <taxon>Buddlejeae</taxon>
        <taxon>Buddleja</taxon>
    </lineage>
</organism>
<name>A0AAV6XXY7_9LAMI</name>
<proteinExistence type="predicted"/>
<reference evidence="1" key="1">
    <citation type="submission" date="2019-10" db="EMBL/GenBank/DDBJ databases">
        <authorList>
            <person name="Zhang R."/>
            <person name="Pan Y."/>
            <person name="Wang J."/>
            <person name="Ma R."/>
            <person name="Yu S."/>
        </authorList>
    </citation>
    <scope>NUCLEOTIDE SEQUENCE</scope>
    <source>
        <strain evidence="1">LA-IB0</strain>
        <tissue evidence="1">Leaf</tissue>
    </source>
</reference>
<gene>
    <name evidence="1" type="ORF">BUALT_Bualt02G0061000</name>
</gene>
<sequence length="77" mass="9188">MRWWKTLKILSRDNNASNQRKAIFNALDTMKELGVEEKISVSKFLFNNTKDLKLFFSLTDVNKIFMVKMIVEDRYHS</sequence>